<evidence type="ECO:0000259" key="2">
    <source>
        <dbReference type="PROSITE" id="PS50165"/>
    </source>
</evidence>
<comment type="caution">
    <text evidence="3">The sequence shown here is derived from an EMBL/GenBank/DDBJ whole genome shotgun (WGS) entry which is preliminary data.</text>
</comment>
<dbReference type="InterPro" id="IPR050066">
    <property type="entry name" value="UvrABC_protein_C"/>
</dbReference>
<dbReference type="EMBL" id="AUZX01013836">
    <property type="protein sequence ID" value="EQD34330.1"/>
    <property type="molecule type" value="Genomic_DNA"/>
</dbReference>
<dbReference type="FunFam" id="3.30.420.340:FF:000001">
    <property type="entry name" value="UvrABC system protein C"/>
    <property type="match status" value="1"/>
</dbReference>
<dbReference type="InterPro" id="IPR003583">
    <property type="entry name" value="Hlx-hairpin-Hlx_DNA-bd_motif"/>
</dbReference>
<protein>
    <submittedName>
        <fullName evidence="3">Excinuclease ABC, C subunit</fullName>
    </submittedName>
</protein>
<dbReference type="SMART" id="SM00278">
    <property type="entry name" value="HhH1"/>
    <property type="match status" value="2"/>
</dbReference>
<dbReference type="SUPFAM" id="SSF47781">
    <property type="entry name" value="RuvA domain 2-like"/>
    <property type="match status" value="1"/>
</dbReference>
<sequence>EEMLAALAAELELPSPPARMECFDISHTSGEGTVASCVVFGPEGPLKKEYRRFNITGITPGDDYGALRQALKRRYTRVRNEEVPRPDLLLIDGGLGQIEGVHTELEALGVVGITLVGVAKGPDRRPGQERLYLYGEGVARIPEAHSPASRLVQRIRDEAHRFAITGHRRKRARRYTESVLESIPGLGPAKRRALLMHFGGLQGVLRAGVADLQQVEGVGATLARSLYDHLHPGS</sequence>
<dbReference type="GO" id="GO:0009432">
    <property type="term" value="P:SOS response"/>
    <property type="evidence" value="ECO:0007669"/>
    <property type="project" value="UniProtKB-KW"/>
</dbReference>
<dbReference type="GO" id="GO:0009381">
    <property type="term" value="F:excinuclease ABC activity"/>
    <property type="evidence" value="ECO:0007669"/>
    <property type="project" value="InterPro"/>
</dbReference>
<evidence type="ECO:0000256" key="1">
    <source>
        <dbReference type="ARBA" id="ARBA00023236"/>
    </source>
</evidence>
<dbReference type="Pfam" id="PF08459">
    <property type="entry name" value="UvrC_RNaseH_dom"/>
    <property type="match status" value="1"/>
</dbReference>
<gene>
    <name evidence="3" type="ORF">B1A_18743</name>
</gene>
<dbReference type="PANTHER" id="PTHR30562">
    <property type="entry name" value="UVRC/OXIDOREDUCTASE"/>
    <property type="match status" value="1"/>
</dbReference>
<dbReference type="PANTHER" id="PTHR30562:SF1">
    <property type="entry name" value="UVRABC SYSTEM PROTEIN C"/>
    <property type="match status" value="1"/>
</dbReference>
<dbReference type="Gene3D" id="1.10.150.20">
    <property type="entry name" value="5' to 3' exonuclease, C-terminal subdomain"/>
    <property type="match status" value="1"/>
</dbReference>
<dbReference type="InterPro" id="IPR038476">
    <property type="entry name" value="UvrC_RNase_H_dom_sf"/>
</dbReference>
<proteinExistence type="predicted"/>
<dbReference type="Gene3D" id="3.30.420.340">
    <property type="entry name" value="UvrC, RNAse H endonuclease domain"/>
    <property type="match status" value="1"/>
</dbReference>
<keyword evidence="1" id="KW-0227">DNA damage</keyword>
<evidence type="ECO:0000313" key="3">
    <source>
        <dbReference type="EMBL" id="EQD34330.1"/>
    </source>
</evidence>
<reference evidence="3" key="1">
    <citation type="submission" date="2013-08" db="EMBL/GenBank/DDBJ databases">
        <authorList>
            <person name="Mendez C."/>
            <person name="Richter M."/>
            <person name="Ferrer M."/>
            <person name="Sanchez J."/>
        </authorList>
    </citation>
    <scope>NUCLEOTIDE SEQUENCE</scope>
</reference>
<reference evidence="3" key="2">
    <citation type="journal article" date="2014" name="ISME J.">
        <title>Microbial stratification in low pH oxic and suboxic macroscopic growths along an acid mine drainage.</title>
        <authorList>
            <person name="Mendez-Garcia C."/>
            <person name="Mesa V."/>
            <person name="Sprenger R.R."/>
            <person name="Richter M."/>
            <person name="Diez M.S."/>
            <person name="Solano J."/>
            <person name="Bargiela R."/>
            <person name="Golyshina O.V."/>
            <person name="Manteca A."/>
            <person name="Ramos J.L."/>
            <person name="Gallego J.R."/>
            <person name="Llorente I."/>
            <person name="Martins Dos Santos V.A."/>
            <person name="Jensen O.N."/>
            <person name="Pelaez A.I."/>
            <person name="Sanchez J."/>
            <person name="Ferrer M."/>
        </authorList>
    </citation>
    <scope>NUCLEOTIDE SEQUENCE</scope>
</reference>
<dbReference type="PROSITE" id="PS50165">
    <property type="entry name" value="UVRC"/>
    <property type="match status" value="1"/>
</dbReference>
<dbReference type="GO" id="GO:0003677">
    <property type="term" value="F:DNA binding"/>
    <property type="evidence" value="ECO:0007669"/>
    <property type="project" value="InterPro"/>
</dbReference>
<feature type="domain" description="UvrC family homology region profile" evidence="2">
    <location>
        <begin position="1"/>
        <end position="101"/>
    </location>
</feature>
<organism evidence="3">
    <name type="scientific">mine drainage metagenome</name>
    <dbReference type="NCBI Taxonomy" id="410659"/>
    <lineage>
        <taxon>unclassified sequences</taxon>
        <taxon>metagenomes</taxon>
        <taxon>ecological metagenomes</taxon>
    </lineage>
</organism>
<dbReference type="InterPro" id="IPR010994">
    <property type="entry name" value="RuvA_2-like"/>
</dbReference>
<dbReference type="InterPro" id="IPR001162">
    <property type="entry name" value="UvrC_RNase_H_dom"/>
</dbReference>
<keyword evidence="1" id="KW-0742">SOS response</keyword>
<accession>T0ZWK7</accession>
<dbReference type="GO" id="GO:0009380">
    <property type="term" value="C:excinuclease repair complex"/>
    <property type="evidence" value="ECO:0007669"/>
    <property type="project" value="TreeGrafter"/>
</dbReference>
<dbReference type="Pfam" id="PF14520">
    <property type="entry name" value="HHH_5"/>
    <property type="match status" value="1"/>
</dbReference>
<name>T0ZWK7_9ZZZZ</name>
<feature type="non-terminal residue" evidence="3">
    <location>
        <position position="1"/>
    </location>
</feature>
<dbReference type="AlphaFoldDB" id="T0ZWK7"/>
<dbReference type="GO" id="GO:0006281">
    <property type="term" value="P:DNA repair"/>
    <property type="evidence" value="ECO:0007669"/>
    <property type="project" value="InterPro"/>
</dbReference>